<proteinExistence type="predicted"/>
<comment type="caution">
    <text evidence="3">The sequence shown here is derived from an EMBL/GenBank/DDBJ whole genome shotgun (WGS) entry which is preliminary data.</text>
</comment>
<keyword evidence="4" id="KW-1185">Reference proteome</keyword>
<evidence type="ECO:0000256" key="1">
    <source>
        <dbReference type="ARBA" id="ARBA00023277"/>
    </source>
</evidence>
<sequence length="256" mass="27452">MIRPGLCSVTFRELAAAEVVRRAAAAGLACIEWGGDVHVPAGDIDAARRVRALTESAGLEVASYGSYLRFVGPEVEVAAQARDVLLSAEALGAPRIRVWAGEAGSASTSPEERAEIVHRIRKVADAAAARGIDLGLEFHGGTLTDEISSTLALLAEIGHEAVWTYWQPHQSQPTEEALATLRAALAQVSTVHVFSWWPGGERLALAEREDLWTEAFGILAAEGKDHDALLEFVPGDDPELLDREAMTLRSWLGLEG</sequence>
<dbReference type="RefSeq" id="WP_376977616.1">
    <property type="nucleotide sequence ID" value="NZ_JBHLSV010000002.1"/>
</dbReference>
<evidence type="ECO:0000313" key="3">
    <source>
        <dbReference type="EMBL" id="MFC0672657.1"/>
    </source>
</evidence>
<name>A0ABV6R8F1_9MICO</name>
<dbReference type="InterPro" id="IPR036237">
    <property type="entry name" value="Xyl_isomerase-like_sf"/>
</dbReference>
<organism evidence="3 4">
    <name type="scientific">Brachybacterium hainanense</name>
    <dbReference type="NCBI Taxonomy" id="1541174"/>
    <lineage>
        <taxon>Bacteria</taxon>
        <taxon>Bacillati</taxon>
        <taxon>Actinomycetota</taxon>
        <taxon>Actinomycetes</taxon>
        <taxon>Micrococcales</taxon>
        <taxon>Dermabacteraceae</taxon>
        <taxon>Brachybacterium</taxon>
    </lineage>
</organism>
<keyword evidence="1" id="KW-0119">Carbohydrate metabolism</keyword>
<evidence type="ECO:0000313" key="4">
    <source>
        <dbReference type="Proteomes" id="UP001589793"/>
    </source>
</evidence>
<dbReference type="PANTHER" id="PTHR12110:SF41">
    <property type="entry name" value="INOSOSE DEHYDRATASE"/>
    <property type="match status" value="1"/>
</dbReference>
<protein>
    <submittedName>
        <fullName evidence="3">Sugar phosphate isomerase/epimerase family protein</fullName>
    </submittedName>
</protein>
<dbReference type="SUPFAM" id="SSF51658">
    <property type="entry name" value="Xylose isomerase-like"/>
    <property type="match status" value="1"/>
</dbReference>
<dbReference type="GO" id="GO:0016853">
    <property type="term" value="F:isomerase activity"/>
    <property type="evidence" value="ECO:0007669"/>
    <property type="project" value="UniProtKB-KW"/>
</dbReference>
<dbReference type="InterPro" id="IPR013022">
    <property type="entry name" value="Xyl_isomerase-like_TIM-brl"/>
</dbReference>
<keyword evidence="3" id="KW-0413">Isomerase</keyword>
<accession>A0ABV6R8F1</accession>
<dbReference type="EMBL" id="JBHLSV010000002">
    <property type="protein sequence ID" value="MFC0672657.1"/>
    <property type="molecule type" value="Genomic_DNA"/>
</dbReference>
<dbReference type="InterPro" id="IPR050312">
    <property type="entry name" value="IolE/XylAMocC-like"/>
</dbReference>
<dbReference type="Gene3D" id="3.20.20.150">
    <property type="entry name" value="Divalent-metal-dependent TIM barrel enzymes"/>
    <property type="match status" value="1"/>
</dbReference>
<dbReference type="Pfam" id="PF01261">
    <property type="entry name" value="AP_endonuc_2"/>
    <property type="match status" value="1"/>
</dbReference>
<feature type="domain" description="Xylose isomerase-like TIM barrel" evidence="2">
    <location>
        <begin position="20"/>
        <end position="223"/>
    </location>
</feature>
<evidence type="ECO:0000259" key="2">
    <source>
        <dbReference type="Pfam" id="PF01261"/>
    </source>
</evidence>
<gene>
    <name evidence="3" type="ORF">ACFFF6_01670</name>
</gene>
<dbReference type="PANTHER" id="PTHR12110">
    <property type="entry name" value="HYDROXYPYRUVATE ISOMERASE"/>
    <property type="match status" value="1"/>
</dbReference>
<dbReference type="Proteomes" id="UP001589793">
    <property type="component" value="Unassembled WGS sequence"/>
</dbReference>
<reference evidence="3 4" key="1">
    <citation type="submission" date="2024-09" db="EMBL/GenBank/DDBJ databases">
        <authorList>
            <person name="Sun Q."/>
            <person name="Mori K."/>
        </authorList>
    </citation>
    <scope>NUCLEOTIDE SEQUENCE [LARGE SCALE GENOMIC DNA]</scope>
    <source>
        <strain evidence="3 4">CICC 10874</strain>
    </source>
</reference>